<evidence type="ECO:0008006" key="3">
    <source>
        <dbReference type="Google" id="ProtNLM"/>
    </source>
</evidence>
<comment type="caution">
    <text evidence="1">The sequence shown here is derived from an EMBL/GenBank/DDBJ whole genome shotgun (WGS) entry which is preliminary data.</text>
</comment>
<evidence type="ECO:0000313" key="1">
    <source>
        <dbReference type="EMBL" id="MDX5895196.1"/>
    </source>
</evidence>
<protein>
    <recommendedName>
        <fullName evidence="3">Helix-turn-helix domain</fullName>
    </recommendedName>
</protein>
<proteinExistence type="predicted"/>
<evidence type="ECO:0000313" key="2">
    <source>
        <dbReference type="Proteomes" id="UP001281130"/>
    </source>
</evidence>
<gene>
    <name evidence="1" type="ORF">SIL72_14305</name>
</gene>
<reference evidence="1" key="1">
    <citation type="submission" date="2023-11" db="EMBL/GenBank/DDBJ databases">
        <title>MicrobeMod: A computational toolkit for identifying prokaryotic methylation and restriction-modification with nanopore sequencing.</title>
        <authorList>
            <person name="Crits-Christoph A."/>
            <person name="Kang S.C."/>
            <person name="Lee H."/>
            <person name="Ostrov N."/>
        </authorList>
    </citation>
    <scope>NUCLEOTIDE SEQUENCE</scope>
    <source>
        <strain evidence="1">ATCC 51242</strain>
    </source>
</reference>
<name>A0AB35T7W3_RUBRA</name>
<dbReference type="Proteomes" id="UP001281130">
    <property type="component" value="Unassembled WGS sequence"/>
</dbReference>
<dbReference type="EMBL" id="JAWXXX010000001">
    <property type="protein sequence ID" value="MDX5895196.1"/>
    <property type="molecule type" value="Genomic_DNA"/>
</dbReference>
<sequence>MEDTDRSLLPRGSAESAKTLAETRKILNQLETSTLSDVAYTLSVISESLSRTTRELASVKREEWLDAEGARLHLKRTKKQFERLAPSLPRHYISERGILYNVRELDEWLMDR</sequence>
<organism evidence="1 2">
    <name type="scientific">Rubrobacter radiotolerans</name>
    <name type="common">Arthrobacter radiotolerans</name>
    <dbReference type="NCBI Taxonomy" id="42256"/>
    <lineage>
        <taxon>Bacteria</taxon>
        <taxon>Bacillati</taxon>
        <taxon>Actinomycetota</taxon>
        <taxon>Rubrobacteria</taxon>
        <taxon>Rubrobacterales</taxon>
        <taxon>Rubrobacteraceae</taxon>
        <taxon>Rubrobacter</taxon>
    </lineage>
</organism>
<accession>A0AB35T7W3</accession>
<dbReference type="RefSeq" id="WP_084362640.1">
    <property type="nucleotide sequence ID" value="NZ_JAWXXX010000001.1"/>
</dbReference>
<dbReference type="AlphaFoldDB" id="A0AB35T7W3"/>